<reference evidence="6 7" key="1">
    <citation type="submission" date="2015-05" db="EMBL/GenBank/DDBJ databases">
        <title>Draft genome sequence of Microvirga vignae strain BR3299, a novel nitrogen fixing bacteria isolated from Brazil semi-aired region.</title>
        <authorList>
            <person name="Zilli J.E."/>
            <person name="Passos S.R."/>
            <person name="Leite J."/>
            <person name="Baldani J.I."/>
            <person name="Xavier G.R."/>
            <person name="Rumjaneck N.G."/>
            <person name="Simoes-Araujo J.L."/>
        </authorList>
    </citation>
    <scope>NUCLEOTIDE SEQUENCE [LARGE SCALE GENOMIC DNA]</scope>
    <source>
        <strain evidence="6 7">BR3299</strain>
    </source>
</reference>
<keyword evidence="2" id="KW-0676">Redox-active center</keyword>
<comment type="caution">
    <text evidence="6">The sequence shown here is derived from an EMBL/GenBank/DDBJ whole genome shotgun (WGS) entry which is preliminary data.</text>
</comment>
<feature type="domain" description="Thioredoxin" evidence="5">
    <location>
        <begin position="13"/>
        <end position="213"/>
    </location>
</feature>
<feature type="chain" id="PRO_5002593667" description="Thioredoxin domain-containing protein" evidence="4">
    <location>
        <begin position="22"/>
        <end position="213"/>
    </location>
</feature>
<evidence type="ECO:0000313" key="7">
    <source>
        <dbReference type="Proteomes" id="UP000035489"/>
    </source>
</evidence>
<dbReference type="Pfam" id="PF13462">
    <property type="entry name" value="Thioredoxin_4"/>
    <property type="match status" value="1"/>
</dbReference>
<proteinExistence type="predicted"/>
<dbReference type="PATRIC" id="fig|1225564.3.peg.1523"/>
<gene>
    <name evidence="6" type="ORF">AA309_05305</name>
</gene>
<dbReference type="InterPro" id="IPR012336">
    <property type="entry name" value="Thioredoxin-like_fold"/>
</dbReference>
<evidence type="ECO:0000259" key="5">
    <source>
        <dbReference type="PROSITE" id="PS51352"/>
    </source>
</evidence>
<dbReference type="OrthoDB" id="9780147at2"/>
<dbReference type="PROSITE" id="PS51352">
    <property type="entry name" value="THIOREDOXIN_2"/>
    <property type="match status" value="1"/>
</dbReference>
<keyword evidence="3" id="KW-0175">Coiled coil</keyword>
<dbReference type="PROSITE" id="PS51318">
    <property type="entry name" value="TAT"/>
    <property type="match status" value="1"/>
</dbReference>
<keyword evidence="7" id="KW-1185">Reference proteome</keyword>
<dbReference type="RefSeq" id="WP_047187949.1">
    <property type="nucleotide sequence ID" value="NZ_LCYG01000016.1"/>
</dbReference>
<evidence type="ECO:0000256" key="3">
    <source>
        <dbReference type="SAM" id="Coils"/>
    </source>
</evidence>
<feature type="signal peptide" evidence="4">
    <location>
        <begin position="1"/>
        <end position="21"/>
    </location>
</feature>
<dbReference type="InterPro" id="IPR017937">
    <property type="entry name" value="Thioredoxin_CS"/>
</dbReference>
<dbReference type="InterPro" id="IPR006311">
    <property type="entry name" value="TAT_signal"/>
</dbReference>
<dbReference type="STRING" id="1225564.AA309_05305"/>
<keyword evidence="4" id="KW-0732">Signal</keyword>
<dbReference type="PROSITE" id="PS00194">
    <property type="entry name" value="THIOREDOXIN_1"/>
    <property type="match status" value="1"/>
</dbReference>
<dbReference type="Gene3D" id="3.40.30.10">
    <property type="entry name" value="Glutaredoxin"/>
    <property type="match status" value="1"/>
</dbReference>
<sequence length="213" mass="22945">MILSRRTLLAGLAASSASVPAFTRSASAQPAPEGQLVPIELVEDTMALNAAVKLGHQHGDVIMIEYFDYNCPWCRKSAADLPALLKAEPDLTYVLVNFAVLGIPSVTATKAALAYFQLYGPEAYLALHLALFRLKGAVDGERALKEIERLGGDLKRLEEAANSERTTQWMKDAFKLGDSLGFSATPSFLVGTESYVGGMTLAQKREAIARARG</sequence>
<dbReference type="SUPFAM" id="SSF52833">
    <property type="entry name" value="Thioredoxin-like"/>
    <property type="match status" value="1"/>
</dbReference>
<evidence type="ECO:0000313" key="6">
    <source>
        <dbReference type="EMBL" id="KLK93905.1"/>
    </source>
</evidence>
<comment type="function">
    <text evidence="1">May be required for disulfide bond formation in some proteins.</text>
</comment>
<accession>A0A0H1RFD6</accession>
<protein>
    <recommendedName>
        <fullName evidence="5">Thioredoxin domain-containing protein</fullName>
    </recommendedName>
</protein>
<evidence type="ECO:0000256" key="1">
    <source>
        <dbReference type="ARBA" id="ARBA00003565"/>
    </source>
</evidence>
<organism evidence="6 7">
    <name type="scientific">Microvirga vignae</name>
    <dbReference type="NCBI Taxonomy" id="1225564"/>
    <lineage>
        <taxon>Bacteria</taxon>
        <taxon>Pseudomonadati</taxon>
        <taxon>Pseudomonadota</taxon>
        <taxon>Alphaproteobacteria</taxon>
        <taxon>Hyphomicrobiales</taxon>
        <taxon>Methylobacteriaceae</taxon>
        <taxon>Microvirga</taxon>
    </lineage>
</organism>
<dbReference type="EMBL" id="LCYG01000016">
    <property type="protein sequence ID" value="KLK93905.1"/>
    <property type="molecule type" value="Genomic_DNA"/>
</dbReference>
<feature type="coiled-coil region" evidence="3">
    <location>
        <begin position="140"/>
        <end position="167"/>
    </location>
</feature>
<dbReference type="AlphaFoldDB" id="A0A0H1RFD6"/>
<evidence type="ECO:0000256" key="4">
    <source>
        <dbReference type="SAM" id="SignalP"/>
    </source>
</evidence>
<dbReference type="GO" id="GO:0015036">
    <property type="term" value="F:disulfide oxidoreductase activity"/>
    <property type="evidence" value="ECO:0007669"/>
    <property type="project" value="UniProtKB-ARBA"/>
</dbReference>
<dbReference type="InterPro" id="IPR013766">
    <property type="entry name" value="Thioredoxin_domain"/>
</dbReference>
<dbReference type="InterPro" id="IPR036249">
    <property type="entry name" value="Thioredoxin-like_sf"/>
</dbReference>
<name>A0A0H1RFD6_9HYPH</name>
<evidence type="ECO:0000256" key="2">
    <source>
        <dbReference type="ARBA" id="ARBA00023284"/>
    </source>
</evidence>
<dbReference type="Proteomes" id="UP000035489">
    <property type="component" value="Unassembled WGS sequence"/>
</dbReference>